<dbReference type="PANTHER" id="PTHR43280">
    <property type="entry name" value="ARAC-FAMILY TRANSCRIPTIONAL REGULATOR"/>
    <property type="match status" value="1"/>
</dbReference>
<dbReference type="EMBL" id="JBHSMJ010000009">
    <property type="protein sequence ID" value="MFC5448551.1"/>
    <property type="molecule type" value="Genomic_DNA"/>
</dbReference>
<proteinExistence type="predicted"/>
<dbReference type="Pfam" id="PF17853">
    <property type="entry name" value="GGDEF_2"/>
    <property type="match status" value="1"/>
</dbReference>
<gene>
    <name evidence="6" type="ORF">ACFPOG_09775</name>
</gene>
<evidence type="ECO:0000259" key="5">
    <source>
        <dbReference type="PROSITE" id="PS01124"/>
    </source>
</evidence>
<dbReference type="SUPFAM" id="SSF46689">
    <property type="entry name" value="Homeodomain-like"/>
    <property type="match status" value="2"/>
</dbReference>
<feature type="domain" description="HTH araC/xylS-type" evidence="5">
    <location>
        <begin position="669"/>
        <end position="767"/>
    </location>
</feature>
<dbReference type="PROSITE" id="PS01124">
    <property type="entry name" value="HTH_ARAC_FAMILY_2"/>
    <property type="match status" value="1"/>
</dbReference>
<feature type="transmembrane region" description="Helical" evidence="4">
    <location>
        <begin position="20"/>
        <end position="40"/>
    </location>
</feature>
<name>A0ABW0K6A8_9BACL</name>
<dbReference type="InterPro" id="IPR041522">
    <property type="entry name" value="CdaR_GGDEF"/>
</dbReference>
<evidence type="ECO:0000256" key="1">
    <source>
        <dbReference type="ARBA" id="ARBA00023015"/>
    </source>
</evidence>
<dbReference type="Gene3D" id="1.10.10.60">
    <property type="entry name" value="Homeodomain-like"/>
    <property type="match status" value="2"/>
</dbReference>
<feature type="transmembrane region" description="Helical" evidence="4">
    <location>
        <begin position="308"/>
        <end position="327"/>
    </location>
</feature>
<keyword evidence="3" id="KW-0804">Transcription</keyword>
<keyword evidence="4" id="KW-0472">Membrane</keyword>
<evidence type="ECO:0000313" key="7">
    <source>
        <dbReference type="Proteomes" id="UP001596044"/>
    </source>
</evidence>
<dbReference type="Pfam" id="PF12833">
    <property type="entry name" value="HTH_18"/>
    <property type="match status" value="1"/>
</dbReference>
<keyword evidence="2" id="KW-0238">DNA-binding</keyword>
<keyword evidence="4" id="KW-0812">Transmembrane</keyword>
<keyword evidence="4" id="KW-1133">Transmembrane helix</keyword>
<dbReference type="InterPro" id="IPR009057">
    <property type="entry name" value="Homeodomain-like_sf"/>
</dbReference>
<evidence type="ECO:0000256" key="4">
    <source>
        <dbReference type="SAM" id="Phobius"/>
    </source>
</evidence>
<reference evidence="7" key="1">
    <citation type="journal article" date="2019" name="Int. J. Syst. Evol. Microbiol.">
        <title>The Global Catalogue of Microorganisms (GCM) 10K type strain sequencing project: providing services to taxonomists for standard genome sequencing and annotation.</title>
        <authorList>
            <consortium name="The Broad Institute Genomics Platform"/>
            <consortium name="The Broad Institute Genome Sequencing Center for Infectious Disease"/>
            <person name="Wu L."/>
            <person name="Ma J."/>
        </authorList>
    </citation>
    <scope>NUCLEOTIDE SEQUENCE [LARGE SCALE GENOMIC DNA]</scope>
    <source>
        <strain evidence="7">KACC 11904</strain>
    </source>
</reference>
<accession>A0ABW0K6A8</accession>
<dbReference type="PANTHER" id="PTHR43280:SF28">
    <property type="entry name" value="HTH-TYPE TRANSCRIPTIONAL ACTIVATOR RHAS"/>
    <property type="match status" value="1"/>
</dbReference>
<dbReference type="InterPro" id="IPR018060">
    <property type="entry name" value="HTH_AraC"/>
</dbReference>
<keyword evidence="7" id="KW-1185">Reference proteome</keyword>
<organism evidence="6 7">
    <name type="scientific">Paenibacillus aestuarii</name>
    <dbReference type="NCBI Taxonomy" id="516965"/>
    <lineage>
        <taxon>Bacteria</taxon>
        <taxon>Bacillati</taxon>
        <taxon>Bacillota</taxon>
        <taxon>Bacilli</taxon>
        <taxon>Bacillales</taxon>
        <taxon>Paenibacillaceae</taxon>
        <taxon>Paenibacillus</taxon>
    </lineage>
</organism>
<evidence type="ECO:0000313" key="6">
    <source>
        <dbReference type="EMBL" id="MFC5448551.1"/>
    </source>
</evidence>
<dbReference type="InterPro" id="IPR018062">
    <property type="entry name" value="HTH_AraC-typ_CS"/>
</dbReference>
<keyword evidence="1" id="KW-0805">Transcription regulation</keyword>
<dbReference type="PROSITE" id="PS00041">
    <property type="entry name" value="HTH_ARAC_FAMILY_1"/>
    <property type="match status" value="1"/>
</dbReference>
<evidence type="ECO:0000256" key="2">
    <source>
        <dbReference type="ARBA" id="ARBA00023125"/>
    </source>
</evidence>
<dbReference type="Proteomes" id="UP001596044">
    <property type="component" value="Unassembled WGS sequence"/>
</dbReference>
<protein>
    <submittedName>
        <fullName evidence="6">Helix-turn-helix domain-containing protein</fullName>
    </submittedName>
</protein>
<dbReference type="SMART" id="SM00342">
    <property type="entry name" value="HTH_ARAC"/>
    <property type="match status" value="1"/>
</dbReference>
<dbReference type="RefSeq" id="WP_270878219.1">
    <property type="nucleotide sequence ID" value="NZ_JAQFVF010000018.1"/>
</dbReference>
<comment type="caution">
    <text evidence="6">The sequence shown here is derived from an EMBL/GenBank/DDBJ whole genome shotgun (WGS) entry which is preliminary data.</text>
</comment>
<evidence type="ECO:0000256" key="3">
    <source>
        <dbReference type="ARBA" id="ARBA00023163"/>
    </source>
</evidence>
<sequence>MARVIRKYSTALFWRFFAKYFALILIPVILASLFTNLFVVRLIEHDAEETNNIVMQHFSEQTDATFTALETDMVNMLTTSNVKNYLTNGESADMHQRFELLHSLMQQLNSIQSHNLVYSTFLYFAKQDLVLDSNTYTNKNEYFKEQYPVQERDLATYLGNFIDKKTMYFTSPHHVDEKPPYTKDVLSTHSNLSILMSYPFNSNSPEVYLVVNVKRDKFRELLGMQETWVTDTALVDAAGSVLVNNGSSDIHMDSFASMIRLEPENSLFVSSGKQALSYRKSHFNDAWYYVSSIDLQTLLKPARMIRMITIFFLSLFVVMGSVLSYYLSKKLYNPIYDIKTRLESHRIGDMTVPQEGNEFDVIKRFSNILISKNKELSQMVSGMFPIVQEHFISKILFGEYRDSLSIEYYAKEMNFPYHAKKAATALCIEIQYYSKFVDHLSEASKSFLVAELKENMHKLAPGMIWVCQTRSNELACVIHHEDRMGTDLQGFVDRMMPLLQQPIFKASVGIGITVETIEDLYLSYDQAVRMLKFKSLDADAEICTEESAMRSERVALESCLSVHEVNRIFNMHKAGEFDHLLQSVVDLLDTGMRAKANASQMKNLCADILNTWIRAVENERNDFNISFYSSLFASIDRCVTWEEIRQCFCDIHALLFRAIEPSDRKQQFSEVLAYIHEHYNEEFSIEQFAQQMNMSVGHFSRSFKEEVGEKYVEYIAKYRIAMAKQYLLETDMKIEDIAEHVGYWGRNSFIRNFRKYEGTTPAKFRTMYHT</sequence>